<feature type="transmembrane region" description="Helical" evidence="1">
    <location>
        <begin position="6"/>
        <end position="28"/>
    </location>
</feature>
<dbReference type="NCBIfam" id="TIGR02281">
    <property type="entry name" value="clan_AA_DTGA"/>
    <property type="match status" value="1"/>
</dbReference>
<keyword evidence="3" id="KW-1185">Reference proteome</keyword>
<keyword evidence="1" id="KW-1133">Transmembrane helix</keyword>
<proteinExistence type="predicted"/>
<organism evidence="2 3">
    <name type="scientific">Piscinibacter gummiphilus</name>
    <dbReference type="NCBI Taxonomy" id="946333"/>
    <lineage>
        <taxon>Bacteria</taxon>
        <taxon>Pseudomonadati</taxon>
        <taxon>Pseudomonadota</taxon>
        <taxon>Betaproteobacteria</taxon>
        <taxon>Burkholderiales</taxon>
        <taxon>Sphaerotilaceae</taxon>
        <taxon>Piscinibacter</taxon>
    </lineage>
</organism>
<dbReference type="SUPFAM" id="SSF50630">
    <property type="entry name" value="Acid proteases"/>
    <property type="match status" value="1"/>
</dbReference>
<evidence type="ECO:0000313" key="3">
    <source>
        <dbReference type="Proteomes" id="UP001303946"/>
    </source>
</evidence>
<dbReference type="RefSeq" id="WP_316700724.1">
    <property type="nucleotide sequence ID" value="NZ_CP136336.1"/>
</dbReference>
<dbReference type="EMBL" id="CP136336">
    <property type="protein sequence ID" value="WOB08050.1"/>
    <property type="molecule type" value="Genomic_DNA"/>
</dbReference>
<evidence type="ECO:0000256" key="1">
    <source>
        <dbReference type="SAM" id="Phobius"/>
    </source>
</evidence>
<dbReference type="Proteomes" id="UP001303946">
    <property type="component" value="Chromosome"/>
</dbReference>
<dbReference type="Pfam" id="PF13975">
    <property type="entry name" value="gag-asp_proteas"/>
    <property type="match status" value="1"/>
</dbReference>
<keyword evidence="1" id="KW-0472">Membrane</keyword>
<reference evidence="2 3" key="1">
    <citation type="submission" date="2023-10" db="EMBL/GenBank/DDBJ databases">
        <title>Bacteria for the degradation of biodegradable plastic PBAT(Polybutylene adipate terephthalate).</title>
        <authorList>
            <person name="Weon H.-Y."/>
            <person name="Yeon J."/>
        </authorList>
    </citation>
    <scope>NUCLEOTIDE SEQUENCE [LARGE SCALE GENOMIC DNA]</scope>
    <source>
        <strain evidence="2 3">SBD 7-3</strain>
    </source>
</reference>
<dbReference type="InterPro" id="IPR034122">
    <property type="entry name" value="Retropepsin-like_bacterial"/>
</dbReference>
<sequence>MNEFPQTLKIATVWLVIGVVVFLGFRYFEHEQQRSSFTVTKTGVIEIRRGPDGHYHWPGTINGLAVDFLIDTGATSTAMSQAMARALSLESQQRVRSLTAGGVVMGDLVRADVVLQGGVRVERLAITALAGLDDRPLLGMDVLGRLRWQQRDGVLAIHTEASR</sequence>
<evidence type="ECO:0000313" key="2">
    <source>
        <dbReference type="EMBL" id="WOB08050.1"/>
    </source>
</evidence>
<dbReference type="InterPro" id="IPR021109">
    <property type="entry name" value="Peptidase_aspartic_dom_sf"/>
</dbReference>
<name>A0ABZ0CSU4_9BURK</name>
<dbReference type="PROSITE" id="PS00141">
    <property type="entry name" value="ASP_PROTEASE"/>
    <property type="match status" value="1"/>
</dbReference>
<dbReference type="InterPro" id="IPR001969">
    <property type="entry name" value="Aspartic_peptidase_AS"/>
</dbReference>
<dbReference type="CDD" id="cd05483">
    <property type="entry name" value="retropepsin_like_bacteria"/>
    <property type="match status" value="1"/>
</dbReference>
<gene>
    <name evidence="2" type="ORF">RXV79_24505</name>
</gene>
<dbReference type="Gene3D" id="2.40.70.10">
    <property type="entry name" value="Acid Proteases"/>
    <property type="match status" value="1"/>
</dbReference>
<protein>
    <submittedName>
        <fullName evidence="2">Retropepsin-like aspartic protease</fullName>
    </submittedName>
</protein>
<accession>A0ABZ0CSU4</accession>
<dbReference type="InterPro" id="IPR011969">
    <property type="entry name" value="Clan_AA_Asp_peptidase_C"/>
</dbReference>
<keyword evidence="1" id="KW-0812">Transmembrane</keyword>